<dbReference type="Proteomes" id="UP001044222">
    <property type="component" value="Unassembled WGS sequence"/>
</dbReference>
<feature type="transmembrane region" description="Helical" evidence="5">
    <location>
        <begin position="149"/>
        <end position="170"/>
    </location>
</feature>
<feature type="transmembrane region" description="Helical" evidence="5">
    <location>
        <begin position="57"/>
        <end position="78"/>
    </location>
</feature>
<keyword evidence="4 5" id="KW-0472">Membrane</keyword>
<comment type="caution">
    <text evidence="6">The sequence shown here is derived from an EMBL/GenBank/DDBJ whole genome shotgun (WGS) entry which is preliminary data.</text>
</comment>
<evidence type="ECO:0000256" key="4">
    <source>
        <dbReference type="ARBA" id="ARBA00023136"/>
    </source>
</evidence>
<keyword evidence="3 5" id="KW-1133">Transmembrane helix</keyword>
<proteinExistence type="predicted"/>
<dbReference type="Pfam" id="PF04103">
    <property type="entry name" value="CD20"/>
    <property type="match status" value="1"/>
</dbReference>
<reference evidence="6" key="1">
    <citation type="submission" date="2021-01" db="EMBL/GenBank/DDBJ databases">
        <title>A chromosome-scale assembly of European eel, Anguilla anguilla.</title>
        <authorList>
            <person name="Henkel C."/>
            <person name="Jong-Raadsen S.A."/>
            <person name="Dufour S."/>
            <person name="Weltzien F.-A."/>
            <person name="Palstra A.P."/>
            <person name="Pelster B."/>
            <person name="Spaink H.P."/>
            <person name="Van Den Thillart G.E."/>
            <person name="Jansen H."/>
            <person name="Zahm M."/>
            <person name="Klopp C."/>
            <person name="Cedric C."/>
            <person name="Louis A."/>
            <person name="Berthelot C."/>
            <person name="Parey E."/>
            <person name="Roest Crollius H."/>
            <person name="Montfort J."/>
            <person name="Robinson-Rechavi M."/>
            <person name="Bucao C."/>
            <person name="Bouchez O."/>
            <person name="Gislard M."/>
            <person name="Lluch J."/>
            <person name="Milhes M."/>
            <person name="Lampietro C."/>
            <person name="Lopez Roques C."/>
            <person name="Donnadieu C."/>
            <person name="Braasch I."/>
            <person name="Desvignes T."/>
            <person name="Postlethwait J."/>
            <person name="Bobe J."/>
            <person name="Guiguen Y."/>
            <person name="Dirks R."/>
        </authorList>
    </citation>
    <scope>NUCLEOTIDE SEQUENCE</scope>
    <source>
        <strain evidence="6">Tag_6206</strain>
        <tissue evidence="6">Liver</tissue>
    </source>
</reference>
<evidence type="ECO:0000256" key="5">
    <source>
        <dbReference type="SAM" id="Phobius"/>
    </source>
</evidence>
<name>A0A9D3MIS2_ANGAN</name>
<evidence type="ECO:0000313" key="7">
    <source>
        <dbReference type="Proteomes" id="UP001044222"/>
    </source>
</evidence>
<evidence type="ECO:0000256" key="3">
    <source>
        <dbReference type="ARBA" id="ARBA00022989"/>
    </source>
</evidence>
<dbReference type="InterPro" id="IPR007237">
    <property type="entry name" value="CD20-like"/>
</dbReference>
<evidence type="ECO:0000313" key="6">
    <source>
        <dbReference type="EMBL" id="KAG5849579.1"/>
    </source>
</evidence>
<feature type="transmembrane region" description="Helical" evidence="5">
    <location>
        <begin position="21"/>
        <end position="45"/>
    </location>
</feature>
<evidence type="ECO:0000256" key="1">
    <source>
        <dbReference type="ARBA" id="ARBA00004141"/>
    </source>
</evidence>
<feature type="transmembrane region" description="Helical" evidence="5">
    <location>
        <begin position="90"/>
        <end position="110"/>
    </location>
</feature>
<dbReference type="AlphaFoldDB" id="A0A9D3MIS2"/>
<protein>
    <submittedName>
        <fullName evidence="6">Uncharacterized protein</fullName>
    </submittedName>
</protein>
<sequence>MMSSVQPGSTAPPQPRLHRPFPFFDLEAVAVVAILLGVFQVLMTVPLYYLDSGLPRLYILPLCVGIMFTAAGSFAVACEKSPSKELLKGCAYTNLAGLVGALCALCVYSLCVHSPPTYEPCVGDEYYSYYYSTSCPGELMSNFFQTVSALLLVYDMAALILHALLSFSALKGLKTT</sequence>
<organism evidence="6 7">
    <name type="scientific">Anguilla anguilla</name>
    <name type="common">European freshwater eel</name>
    <name type="synonym">Muraena anguilla</name>
    <dbReference type="NCBI Taxonomy" id="7936"/>
    <lineage>
        <taxon>Eukaryota</taxon>
        <taxon>Metazoa</taxon>
        <taxon>Chordata</taxon>
        <taxon>Craniata</taxon>
        <taxon>Vertebrata</taxon>
        <taxon>Euteleostomi</taxon>
        <taxon>Actinopterygii</taxon>
        <taxon>Neopterygii</taxon>
        <taxon>Teleostei</taxon>
        <taxon>Anguilliformes</taxon>
        <taxon>Anguillidae</taxon>
        <taxon>Anguilla</taxon>
    </lineage>
</organism>
<keyword evidence="2 5" id="KW-0812">Transmembrane</keyword>
<keyword evidence="7" id="KW-1185">Reference proteome</keyword>
<evidence type="ECO:0000256" key="2">
    <source>
        <dbReference type="ARBA" id="ARBA00022692"/>
    </source>
</evidence>
<comment type="subcellular location">
    <subcellularLocation>
        <location evidence="1">Membrane</location>
        <topology evidence="1">Multi-pass membrane protein</topology>
    </subcellularLocation>
</comment>
<dbReference type="GO" id="GO:0016020">
    <property type="term" value="C:membrane"/>
    <property type="evidence" value="ECO:0007669"/>
    <property type="project" value="UniProtKB-SubCell"/>
</dbReference>
<dbReference type="EMBL" id="JAFIRN010000005">
    <property type="protein sequence ID" value="KAG5849579.1"/>
    <property type="molecule type" value="Genomic_DNA"/>
</dbReference>
<accession>A0A9D3MIS2</accession>
<gene>
    <name evidence="6" type="ORF">ANANG_G00112430</name>
</gene>